<proteinExistence type="predicted"/>
<evidence type="ECO:0000313" key="1">
    <source>
        <dbReference type="EMBL" id="OQM73749.1"/>
    </source>
</evidence>
<dbReference type="Gene3D" id="3.30.1330.110">
    <property type="entry name" value="BB2672"/>
    <property type="match status" value="1"/>
</dbReference>
<dbReference type="Pfam" id="PF06684">
    <property type="entry name" value="AA_synth"/>
    <property type="match status" value="1"/>
</dbReference>
<dbReference type="Proteomes" id="UP000191905">
    <property type="component" value="Unassembled WGS sequence"/>
</dbReference>
<keyword evidence="2" id="KW-1185">Reference proteome</keyword>
<dbReference type="OrthoDB" id="9803312at2"/>
<organism evidence="1 2">
    <name type="scientific">Manganibacter manganicus</name>
    <dbReference type="NCBI Taxonomy" id="1873176"/>
    <lineage>
        <taxon>Bacteria</taxon>
        <taxon>Pseudomonadati</taxon>
        <taxon>Pseudomonadota</taxon>
        <taxon>Alphaproteobacteria</taxon>
        <taxon>Hyphomicrobiales</taxon>
        <taxon>Phyllobacteriaceae</taxon>
        <taxon>Manganibacter</taxon>
    </lineage>
</organism>
<reference evidence="1 2" key="1">
    <citation type="journal article" date="2016" name="Int. J. Syst. Evol. Microbiol.">
        <title>Pseudaminobacter manganicus sp. nov., isolated from sludge of a manganese mine.</title>
        <authorList>
            <person name="Li J."/>
            <person name="Huang J."/>
            <person name="Liao S."/>
            <person name="Wang G."/>
        </authorList>
    </citation>
    <scope>NUCLEOTIDE SEQUENCE [LARGE SCALE GENOMIC DNA]</scope>
    <source>
        <strain evidence="1 2">JH-7</strain>
    </source>
</reference>
<protein>
    <recommendedName>
        <fullName evidence="3">Peptide synthetase</fullName>
    </recommendedName>
</protein>
<dbReference type="RefSeq" id="WP_080921436.1">
    <property type="nucleotide sequence ID" value="NZ_MDET01000056.1"/>
</dbReference>
<dbReference type="EMBL" id="MDET01000056">
    <property type="protein sequence ID" value="OQM73749.1"/>
    <property type="molecule type" value="Genomic_DNA"/>
</dbReference>
<name>A0A1V8RLC3_9HYPH</name>
<evidence type="ECO:0008006" key="3">
    <source>
        <dbReference type="Google" id="ProtNLM"/>
    </source>
</evidence>
<dbReference type="AlphaFoldDB" id="A0A1V8RLC3"/>
<dbReference type="InterPro" id="IPR009569">
    <property type="entry name" value="AA_synth_put"/>
</dbReference>
<comment type="caution">
    <text evidence="1">The sequence shown here is derived from an EMBL/GenBank/DDBJ whole genome shotgun (WGS) entry which is preliminary data.</text>
</comment>
<dbReference type="STRING" id="1873176.BFN67_07495"/>
<sequence>MPEFPIRKISVLVEEIFHEGGPTAKMPRRRAAALAIVSNPFAGKYIEELQSAMEDLKPLGLLLTDRLIAALGGDVKTIDGYGKGAIVGSAGEIEHGALWHVPGGYAMRERLGQAKAIVPSAMKVGAFGSRLDVPLGHINAAYVRSHFDAFEVGLSDGPRADEILFCLAMSCGPRIHSRMGGLEEKDIKVWDGQR</sequence>
<gene>
    <name evidence="1" type="ORF">BFN67_07495</name>
</gene>
<dbReference type="InterPro" id="IPR035936">
    <property type="entry name" value="BB2672"/>
</dbReference>
<dbReference type="SUPFAM" id="SSF160519">
    <property type="entry name" value="BB2672-like"/>
    <property type="match status" value="1"/>
</dbReference>
<accession>A0A1V8RLC3</accession>
<evidence type="ECO:0000313" key="2">
    <source>
        <dbReference type="Proteomes" id="UP000191905"/>
    </source>
</evidence>